<protein>
    <submittedName>
        <fullName evidence="1">Uncharacterized protein</fullName>
    </submittedName>
</protein>
<proteinExistence type="predicted"/>
<accession>A0A645IYA9</accession>
<dbReference type="AlphaFoldDB" id="A0A645IYA9"/>
<organism evidence="1">
    <name type="scientific">bioreactor metagenome</name>
    <dbReference type="NCBI Taxonomy" id="1076179"/>
    <lineage>
        <taxon>unclassified sequences</taxon>
        <taxon>metagenomes</taxon>
        <taxon>ecological metagenomes</taxon>
    </lineage>
</organism>
<evidence type="ECO:0000313" key="1">
    <source>
        <dbReference type="EMBL" id="MPN56321.1"/>
    </source>
</evidence>
<dbReference type="EMBL" id="VSSQ01126530">
    <property type="protein sequence ID" value="MPN56321.1"/>
    <property type="molecule type" value="Genomic_DNA"/>
</dbReference>
<gene>
    <name evidence="1" type="ORF">SDC9_204009</name>
</gene>
<name>A0A645IYA9_9ZZZZ</name>
<comment type="caution">
    <text evidence="1">The sequence shown here is derived from an EMBL/GenBank/DDBJ whole genome shotgun (WGS) entry which is preliminary data.</text>
</comment>
<reference evidence="1" key="1">
    <citation type="submission" date="2019-08" db="EMBL/GenBank/DDBJ databases">
        <authorList>
            <person name="Kucharzyk K."/>
            <person name="Murdoch R.W."/>
            <person name="Higgins S."/>
            <person name="Loffler F."/>
        </authorList>
    </citation>
    <scope>NUCLEOTIDE SEQUENCE</scope>
</reference>
<sequence>MPLPQLGQRRTGRGNHGCCVRTGLRQRVRFDHQLGVGSEQIAQLRHRLTEEGQPLLHERHRGTQQVDLLIGHIAQLPELRGIGENPIGKLVGAE</sequence>